<dbReference type="RefSeq" id="WP_175164006.1">
    <property type="nucleotide sequence ID" value="NZ_CADIKI010000016.1"/>
</dbReference>
<reference evidence="7 8" key="1">
    <citation type="submission" date="2020-04" db="EMBL/GenBank/DDBJ databases">
        <authorList>
            <person name="De Canck E."/>
        </authorList>
    </citation>
    <scope>NUCLEOTIDE SEQUENCE [LARGE SCALE GENOMIC DNA]</scope>
    <source>
        <strain evidence="7 8">LMG 27177</strain>
    </source>
</reference>
<dbReference type="InterPro" id="IPR025943">
    <property type="entry name" value="Sigma_54_int_dom_ATP-bd_2"/>
</dbReference>
<evidence type="ECO:0000256" key="2">
    <source>
        <dbReference type="ARBA" id="ARBA00022840"/>
    </source>
</evidence>
<dbReference type="Gene3D" id="1.10.8.60">
    <property type="match status" value="1"/>
</dbReference>
<keyword evidence="2" id="KW-0067">ATP-binding</keyword>
<keyword evidence="8" id="KW-1185">Reference proteome</keyword>
<dbReference type="PROSITE" id="PS00688">
    <property type="entry name" value="SIGMA54_INTERACT_3"/>
    <property type="match status" value="1"/>
</dbReference>
<dbReference type="AlphaFoldDB" id="A0A6J5GN27"/>
<dbReference type="PROSITE" id="PS00676">
    <property type="entry name" value="SIGMA54_INTERACT_2"/>
    <property type="match status" value="1"/>
</dbReference>
<dbReference type="InterPro" id="IPR058031">
    <property type="entry name" value="AAA_lid_NorR"/>
</dbReference>
<dbReference type="PANTHER" id="PTHR32071:SF113">
    <property type="entry name" value="ALGINATE BIOSYNTHESIS TRANSCRIPTIONAL REGULATORY PROTEIN ALGB"/>
    <property type="match status" value="1"/>
</dbReference>
<gene>
    <name evidence="7" type="primary">atoC_3</name>
    <name evidence="7" type="ORF">LMG27177_05030</name>
</gene>
<organism evidence="7 8">
    <name type="scientific">Paraburkholderia fynbosensis</name>
    <dbReference type="NCBI Taxonomy" id="1200993"/>
    <lineage>
        <taxon>Bacteria</taxon>
        <taxon>Pseudomonadati</taxon>
        <taxon>Pseudomonadota</taxon>
        <taxon>Betaproteobacteria</taxon>
        <taxon>Burkholderiales</taxon>
        <taxon>Burkholderiaceae</taxon>
        <taxon>Paraburkholderia</taxon>
    </lineage>
</organism>
<keyword evidence="4" id="KW-0238">DNA-binding</keyword>
<dbReference type="CDD" id="cd00009">
    <property type="entry name" value="AAA"/>
    <property type="match status" value="1"/>
</dbReference>
<dbReference type="InterPro" id="IPR027417">
    <property type="entry name" value="P-loop_NTPase"/>
</dbReference>
<dbReference type="PRINTS" id="PR01590">
    <property type="entry name" value="HTHFIS"/>
</dbReference>
<dbReference type="Gene3D" id="1.10.10.60">
    <property type="entry name" value="Homeodomain-like"/>
    <property type="match status" value="1"/>
</dbReference>
<dbReference type="SMART" id="SM00382">
    <property type="entry name" value="AAA"/>
    <property type="match status" value="1"/>
</dbReference>
<accession>A0A6J5GN27</accession>
<sequence>MIGSSQSFLEAQRVIERFARCDVPVLIEGETGTGKELAARAIHYGGQRSSGPFVPVNCGALPDALVDNELFGHKRGAFTDAHIEQAGLIAHASGGTLFLDEVDALPLKSQVILLRFLQDHQYRPLGAPESRHADVRLIAATNADLAERVEEGEFRLDLLFRLRILVVTLPPLRERDRDIELLADNFLHVCAQRFGNGDKVLHPATFDWMYRYDWPGNIRELETLICRGYLLSDARVIEIGPPDPFISDRCQPGIVHLQPASLYGSLRQSEAPAMLAHEDFKTAKSRVITEFECRYLADALSAAGGNVTKAARIAGKERRAFGKLLKKHGLAPAQSAFDGPLR</sequence>
<dbReference type="Pfam" id="PF00158">
    <property type="entry name" value="Sigma54_activat"/>
    <property type="match status" value="1"/>
</dbReference>
<dbReference type="EMBL" id="CADIKI010000016">
    <property type="protein sequence ID" value="CAB3801334.1"/>
    <property type="molecule type" value="Genomic_DNA"/>
</dbReference>
<name>A0A6J5GN27_9BURK</name>
<protein>
    <submittedName>
        <fullName evidence="7">Regulatory protein AtoC</fullName>
    </submittedName>
</protein>
<evidence type="ECO:0000259" key="6">
    <source>
        <dbReference type="PROSITE" id="PS50045"/>
    </source>
</evidence>
<dbReference type="Proteomes" id="UP000494252">
    <property type="component" value="Unassembled WGS sequence"/>
</dbReference>
<dbReference type="InterPro" id="IPR003593">
    <property type="entry name" value="AAA+_ATPase"/>
</dbReference>
<evidence type="ECO:0000256" key="4">
    <source>
        <dbReference type="ARBA" id="ARBA00023125"/>
    </source>
</evidence>
<evidence type="ECO:0000313" key="8">
    <source>
        <dbReference type="Proteomes" id="UP000494252"/>
    </source>
</evidence>
<dbReference type="GO" id="GO:0006355">
    <property type="term" value="P:regulation of DNA-templated transcription"/>
    <property type="evidence" value="ECO:0007669"/>
    <property type="project" value="InterPro"/>
</dbReference>
<dbReference type="SUPFAM" id="SSF52540">
    <property type="entry name" value="P-loop containing nucleoside triphosphate hydrolases"/>
    <property type="match status" value="1"/>
</dbReference>
<evidence type="ECO:0000256" key="1">
    <source>
        <dbReference type="ARBA" id="ARBA00022741"/>
    </source>
</evidence>
<dbReference type="InterPro" id="IPR002197">
    <property type="entry name" value="HTH_Fis"/>
</dbReference>
<keyword evidence="3" id="KW-0805">Transcription regulation</keyword>
<dbReference type="GO" id="GO:0043565">
    <property type="term" value="F:sequence-specific DNA binding"/>
    <property type="evidence" value="ECO:0007669"/>
    <property type="project" value="InterPro"/>
</dbReference>
<dbReference type="Pfam" id="PF25601">
    <property type="entry name" value="AAA_lid_14"/>
    <property type="match status" value="1"/>
</dbReference>
<dbReference type="SUPFAM" id="SSF46689">
    <property type="entry name" value="Homeodomain-like"/>
    <property type="match status" value="1"/>
</dbReference>
<evidence type="ECO:0000256" key="3">
    <source>
        <dbReference type="ARBA" id="ARBA00023015"/>
    </source>
</evidence>
<keyword evidence="1" id="KW-0547">Nucleotide-binding</keyword>
<dbReference type="FunFam" id="3.40.50.300:FF:000006">
    <property type="entry name" value="DNA-binding transcriptional regulator NtrC"/>
    <property type="match status" value="1"/>
</dbReference>
<feature type="domain" description="Sigma-54 factor interaction" evidence="6">
    <location>
        <begin position="1"/>
        <end position="230"/>
    </location>
</feature>
<dbReference type="PANTHER" id="PTHR32071">
    <property type="entry name" value="TRANSCRIPTIONAL REGULATORY PROTEIN"/>
    <property type="match status" value="1"/>
</dbReference>
<proteinExistence type="predicted"/>
<keyword evidence="5" id="KW-0804">Transcription</keyword>
<dbReference type="Gene3D" id="3.40.50.300">
    <property type="entry name" value="P-loop containing nucleotide triphosphate hydrolases"/>
    <property type="match status" value="1"/>
</dbReference>
<evidence type="ECO:0000256" key="5">
    <source>
        <dbReference type="ARBA" id="ARBA00023163"/>
    </source>
</evidence>
<dbReference type="PROSITE" id="PS50045">
    <property type="entry name" value="SIGMA54_INTERACT_4"/>
    <property type="match status" value="1"/>
</dbReference>
<dbReference type="GO" id="GO:0005524">
    <property type="term" value="F:ATP binding"/>
    <property type="evidence" value="ECO:0007669"/>
    <property type="project" value="UniProtKB-KW"/>
</dbReference>
<evidence type="ECO:0000313" key="7">
    <source>
        <dbReference type="EMBL" id="CAB3801334.1"/>
    </source>
</evidence>
<dbReference type="InterPro" id="IPR002078">
    <property type="entry name" value="Sigma_54_int"/>
</dbReference>
<dbReference type="InterPro" id="IPR025944">
    <property type="entry name" value="Sigma_54_int_dom_CS"/>
</dbReference>
<dbReference type="Pfam" id="PF02954">
    <property type="entry name" value="HTH_8"/>
    <property type="match status" value="1"/>
</dbReference>
<dbReference type="InterPro" id="IPR009057">
    <property type="entry name" value="Homeodomain-like_sf"/>
</dbReference>